<comment type="caution">
    <text evidence="1">The sequence shown here is derived from an EMBL/GenBank/DDBJ whole genome shotgun (WGS) entry which is preliminary data.</text>
</comment>
<sequence>MSKLNPDLETMVSFFNIAPSLSSSVYGVLFKNMWSSYEPTGIIWIYVMLRRKVIWNYSGFYRFHVDLRKKFPDFIIYLSDKIMGRSQDMKFESLLDRTNDESHTQISNFDIVTAVYKFIIHVNDDKTCSISCVYKRMIVGTNMKIICQ</sequence>
<dbReference type="EMBL" id="BLAL01000028">
    <property type="protein sequence ID" value="GES77104.1"/>
    <property type="molecule type" value="Genomic_DNA"/>
</dbReference>
<proteinExistence type="predicted"/>
<dbReference type="Proteomes" id="UP000615446">
    <property type="component" value="Unassembled WGS sequence"/>
</dbReference>
<dbReference type="AlphaFoldDB" id="A0A8H3QHL2"/>
<gene>
    <name evidence="1" type="ORF">RCL2_000449000</name>
</gene>
<organism evidence="1 2">
    <name type="scientific">Rhizophagus clarus</name>
    <dbReference type="NCBI Taxonomy" id="94130"/>
    <lineage>
        <taxon>Eukaryota</taxon>
        <taxon>Fungi</taxon>
        <taxon>Fungi incertae sedis</taxon>
        <taxon>Mucoromycota</taxon>
        <taxon>Glomeromycotina</taxon>
        <taxon>Glomeromycetes</taxon>
        <taxon>Glomerales</taxon>
        <taxon>Glomeraceae</taxon>
        <taxon>Rhizophagus</taxon>
    </lineage>
</organism>
<evidence type="ECO:0000313" key="1">
    <source>
        <dbReference type="EMBL" id="GES77104.1"/>
    </source>
</evidence>
<accession>A0A8H3QHL2</accession>
<evidence type="ECO:0000313" key="2">
    <source>
        <dbReference type="Proteomes" id="UP000615446"/>
    </source>
</evidence>
<protein>
    <submittedName>
        <fullName evidence="1">Uncharacterized protein</fullName>
    </submittedName>
</protein>
<name>A0A8H3QHL2_9GLOM</name>
<reference evidence="1" key="1">
    <citation type="submission" date="2019-10" db="EMBL/GenBank/DDBJ databases">
        <title>Conservation and host-specific expression of non-tandemly repeated heterogenous ribosome RNA gene in arbuscular mycorrhizal fungi.</title>
        <authorList>
            <person name="Maeda T."/>
            <person name="Kobayashi Y."/>
            <person name="Nakagawa T."/>
            <person name="Ezawa T."/>
            <person name="Yamaguchi K."/>
            <person name="Bino T."/>
            <person name="Nishimoto Y."/>
            <person name="Shigenobu S."/>
            <person name="Kawaguchi M."/>
        </authorList>
    </citation>
    <scope>NUCLEOTIDE SEQUENCE</scope>
    <source>
        <strain evidence="1">HR1</strain>
    </source>
</reference>